<evidence type="ECO:0000313" key="2">
    <source>
        <dbReference type="Proteomes" id="UP000177306"/>
    </source>
</evidence>
<dbReference type="InterPro" id="IPR038573">
    <property type="entry name" value="BrnT_sf"/>
</dbReference>
<reference evidence="1 2" key="1">
    <citation type="journal article" date="2016" name="Nat. Commun.">
        <title>Thousands of microbial genomes shed light on interconnected biogeochemical processes in an aquifer system.</title>
        <authorList>
            <person name="Anantharaman K."/>
            <person name="Brown C.T."/>
            <person name="Hug L.A."/>
            <person name="Sharon I."/>
            <person name="Castelle C.J."/>
            <person name="Probst A.J."/>
            <person name="Thomas B.C."/>
            <person name="Singh A."/>
            <person name="Wilkins M.J."/>
            <person name="Karaoz U."/>
            <person name="Brodie E.L."/>
            <person name="Williams K.H."/>
            <person name="Hubbard S.S."/>
            <person name="Banfield J.F."/>
        </authorList>
    </citation>
    <scope>NUCLEOTIDE SEQUENCE [LARGE SCALE GENOMIC DNA]</scope>
</reference>
<accession>A0A1F6EGV6</accession>
<dbReference type="Gene3D" id="3.10.450.530">
    <property type="entry name" value="Ribonuclease toxin, BrnT, of type II toxin-antitoxin system"/>
    <property type="match status" value="1"/>
</dbReference>
<evidence type="ECO:0000313" key="1">
    <source>
        <dbReference type="EMBL" id="OGG72884.1"/>
    </source>
</evidence>
<comment type="caution">
    <text evidence="1">The sequence shown here is derived from an EMBL/GenBank/DDBJ whole genome shotgun (WGS) entry which is preliminary data.</text>
</comment>
<proteinExistence type="predicted"/>
<sequence>MRIRADIIGFEWDDGNRDKSLKKHGIPQDACEEVFQDEKRQVYPDLRHSQNEVRNIIVGKTKQGLLLVVTFTLRRGRIRIISARPINRKEKKLYE</sequence>
<protein>
    <recommendedName>
        <fullName evidence="3">Toxin</fullName>
    </recommendedName>
</protein>
<gene>
    <name evidence="1" type="ORF">A3A38_01595</name>
</gene>
<organism evidence="1 2">
    <name type="scientific">Candidatus Kaiserbacteria bacterium RIFCSPLOWO2_01_FULL_53_17</name>
    <dbReference type="NCBI Taxonomy" id="1798511"/>
    <lineage>
        <taxon>Bacteria</taxon>
        <taxon>Candidatus Kaiseribacteriota</taxon>
    </lineage>
</organism>
<dbReference type="Proteomes" id="UP000177306">
    <property type="component" value="Unassembled WGS sequence"/>
</dbReference>
<dbReference type="Pfam" id="PF04365">
    <property type="entry name" value="BrnT_toxin"/>
    <property type="match status" value="1"/>
</dbReference>
<dbReference type="EMBL" id="MFLY01000025">
    <property type="protein sequence ID" value="OGG72884.1"/>
    <property type="molecule type" value="Genomic_DNA"/>
</dbReference>
<dbReference type="InterPro" id="IPR007460">
    <property type="entry name" value="BrnT_toxin"/>
</dbReference>
<evidence type="ECO:0008006" key="3">
    <source>
        <dbReference type="Google" id="ProtNLM"/>
    </source>
</evidence>
<name>A0A1F6EGV6_9BACT</name>
<dbReference type="AlphaFoldDB" id="A0A1F6EGV6"/>